<dbReference type="AlphaFoldDB" id="A0AAD7SVE7"/>
<name>A0AAD7SVE7_9TELE</name>
<evidence type="ECO:0000313" key="21">
    <source>
        <dbReference type="EMBL" id="KAJ8409390.1"/>
    </source>
</evidence>
<keyword evidence="13 19" id="KW-0297">G-protein coupled receptor</keyword>
<keyword evidence="15 19" id="KW-0675">Receptor</keyword>
<evidence type="ECO:0000256" key="12">
    <source>
        <dbReference type="ARBA" id="ARBA00022989"/>
    </source>
</evidence>
<dbReference type="SUPFAM" id="SSF81891">
    <property type="entry name" value="Poly A polymerase C-terminal region-like"/>
    <property type="match status" value="1"/>
</dbReference>
<dbReference type="GO" id="GO:0046872">
    <property type="term" value="F:metal ion binding"/>
    <property type="evidence" value="ECO:0007669"/>
    <property type="project" value="UniProtKB-KW"/>
</dbReference>
<evidence type="ECO:0000256" key="6">
    <source>
        <dbReference type="ARBA" id="ARBA00022692"/>
    </source>
</evidence>
<evidence type="ECO:0000256" key="16">
    <source>
        <dbReference type="ARBA" id="ARBA00023180"/>
    </source>
</evidence>
<keyword evidence="17 19" id="KW-0807">Transducer</keyword>
<keyword evidence="6 19" id="KW-0812">Transmembrane</keyword>
<comment type="caution">
    <text evidence="21">The sequence shown here is derived from an EMBL/GenBank/DDBJ whole genome shotgun (WGS) entry which is preliminary data.</text>
</comment>
<evidence type="ECO:0000256" key="9">
    <source>
        <dbReference type="ARBA" id="ARBA00022723"/>
    </source>
</evidence>
<comment type="caution">
    <text evidence="19">Lacks conserved residue(s) required for the propagation of feature annotation.</text>
</comment>
<proteinExistence type="inferred from homology"/>
<evidence type="ECO:0000256" key="15">
    <source>
        <dbReference type="ARBA" id="ARBA00023170"/>
    </source>
</evidence>
<dbReference type="Pfam" id="PF01743">
    <property type="entry name" value="PolyA_pol"/>
    <property type="match status" value="1"/>
</dbReference>
<dbReference type="InterPro" id="IPR050264">
    <property type="entry name" value="Bact_CCA-adding_enz_type3_sf"/>
</dbReference>
<dbReference type="Proteomes" id="UP001221898">
    <property type="component" value="Unassembled WGS sequence"/>
</dbReference>
<dbReference type="CDD" id="cd05398">
    <property type="entry name" value="NT_ClassII-CCAase"/>
    <property type="match status" value="1"/>
</dbReference>
<dbReference type="Gene3D" id="1.10.3090.10">
    <property type="entry name" value="cca-adding enzyme, domain 2"/>
    <property type="match status" value="1"/>
</dbReference>
<dbReference type="InterPro" id="IPR043519">
    <property type="entry name" value="NT_sf"/>
</dbReference>
<evidence type="ECO:0000259" key="20">
    <source>
        <dbReference type="PROSITE" id="PS50262"/>
    </source>
</evidence>
<dbReference type="GO" id="GO:0005886">
    <property type="term" value="C:plasma membrane"/>
    <property type="evidence" value="ECO:0007669"/>
    <property type="project" value="UniProtKB-SubCell"/>
</dbReference>
<evidence type="ECO:0000256" key="8">
    <source>
        <dbReference type="ARBA" id="ARBA00022695"/>
    </source>
</evidence>
<comment type="cofactor">
    <cofactor evidence="1">
        <name>Mg(2+)</name>
        <dbReference type="ChEBI" id="CHEBI:18420"/>
    </cofactor>
</comment>
<dbReference type="InterPro" id="IPR002646">
    <property type="entry name" value="PolA_pol_head_dom"/>
</dbReference>
<evidence type="ECO:0000256" key="5">
    <source>
        <dbReference type="ARBA" id="ARBA00022679"/>
    </source>
</evidence>
<accession>A0AAD7SVE7</accession>
<feature type="transmembrane region" description="Helical" evidence="19">
    <location>
        <begin position="485"/>
        <end position="507"/>
    </location>
</feature>
<dbReference type="Gene3D" id="3.30.460.10">
    <property type="entry name" value="Beta Polymerase, domain 2"/>
    <property type="match status" value="1"/>
</dbReference>
<keyword evidence="9" id="KW-0479">Metal-binding</keyword>
<keyword evidence="18" id="KW-0694">RNA-binding</keyword>
<comment type="similarity">
    <text evidence="3 18">Belongs to the tRNA nucleotidyltransferase/poly(A) polymerase family.</text>
</comment>
<dbReference type="PRINTS" id="PR00896">
    <property type="entry name" value="VASOPRESSINR"/>
</dbReference>
<evidence type="ECO:0000313" key="22">
    <source>
        <dbReference type="Proteomes" id="UP001221898"/>
    </source>
</evidence>
<dbReference type="InterPro" id="IPR032828">
    <property type="entry name" value="PolyA_RNA-bd"/>
</dbReference>
<dbReference type="Pfam" id="PF00001">
    <property type="entry name" value="7tm_1"/>
    <property type="match status" value="1"/>
</dbReference>
<evidence type="ECO:0000256" key="1">
    <source>
        <dbReference type="ARBA" id="ARBA00001946"/>
    </source>
</evidence>
<comment type="similarity">
    <text evidence="19">Belongs to the G-protein coupled receptor 1 family. Vasopressin/oxytocin receptor subfamily.</text>
</comment>
<dbReference type="GO" id="GO:0016779">
    <property type="term" value="F:nucleotidyltransferase activity"/>
    <property type="evidence" value="ECO:0007669"/>
    <property type="project" value="UniProtKB-KW"/>
</dbReference>
<keyword evidence="5 18" id="KW-0808">Transferase</keyword>
<evidence type="ECO:0000256" key="10">
    <source>
        <dbReference type="ARBA" id="ARBA00022741"/>
    </source>
</evidence>
<evidence type="ECO:0000256" key="19">
    <source>
        <dbReference type="RuleBase" id="RU046427"/>
    </source>
</evidence>
<protein>
    <recommendedName>
        <fullName evidence="20">G-protein coupled receptors family 1 profile domain-containing protein</fullName>
    </recommendedName>
</protein>
<evidence type="ECO:0000256" key="4">
    <source>
        <dbReference type="ARBA" id="ARBA00022475"/>
    </source>
</evidence>
<dbReference type="InterPro" id="IPR000276">
    <property type="entry name" value="GPCR_Rhodpsn"/>
</dbReference>
<dbReference type="Gene3D" id="1.20.1070.10">
    <property type="entry name" value="Rhodopsin 7-helix transmembrane proteins"/>
    <property type="match status" value="1"/>
</dbReference>
<dbReference type="GO" id="GO:0005000">
    <property type="term" value="F:vasopressin receptor activity"/>
    <property type="evidence" value="ECO:0007669"/>
    <property type="project" value="InterPro"/>
</dbReference>
<keyword evidence="16 19" id="KW-0325">Glycoprotein</keyword>
<dbReference type="PANTHER" id="PTHR46173:SF1">
    <property type="entry name" value="CCA TRNA NUCLEOTIDYLTRANSFERASE 1, MITOCHONDRIAL"/>
    <property type="match status" value="1"/>
</dbReference>
<organism evidence="21 22">
    <name type="scientific">Aldrovandia affinis</name>
    <dbReference type="NCBI Taxonomy" id="143900"/>
    <lineage>
        <taxon>Eukaryota</taxon>
        <taxon>Metazoa</taxon>
        <taxon>Chordata</taxon>
        <taxon>Craniata</taxon>
        <taxon>Vertebrata</taxon>
        <taxon>Euteleostomi</taxon>
        <taxon>Actinopterygii</taxon>
        <taxon>Neopterygii</taxon>
        <taxon>Teleostei</taxon>
        <taxon>Notacanthiformes</taxon>
        <taxon>Halosauridae</taxon>
        <taxon>Aldrovandia</taxon>
    </lineage>
</organism>
<keyword evidence="8" id="KW-0548">Nucleotidyltransferase</keyword>
<dbReference type="PANTHER" id="PTHR46173">
    <property type="entry name" value="CCA TRNA NUCLEOTIDYLTRANSFERASE 1, MITOCHONDRIAL"/>
    <property type="match status" value="1"/>
</dbReference>
<dbReference type="PROSITE" id="PS50262">
    <property type="entry name" value="G_PROTEIN_RECEP_F1_2"/>
    <property type="match status" value="1"/>
</dbReference>
<keyword evidence="7" id="KW-0819">tRNA processing</keyword>
<keyword evidence="11" id="KW-0460">Magnesium</keyword>
<comment type="subcellular location">
    <subcellularLocation>
        <location evidence="2 19">Cell membrane</location>
        <topology evidence="2 19">Multi-pass membrane protein</topology>
    </subcellularLocation>
</comment>
<keyword evidence="22" id="KW-1185">Reference proteome</keyword>
<reference evidence="21" key="1">
    <citation type="journal article" date="2023" name="Science">
        <title>Genome structures resolve the early diversification of teleost fishes.</title>
        <authorList>
            <person name="Parey E."/>
            <person name="Louis A."/>
            <person name="Montfort J."/>
            <person name="Bouchez O."/>
            <person name="Roques C."/>
            <person name="Iampietro C."/>
            <person name="Lluch J."/>
            <person name="Castinel A."/>
            <person name="Donnadieu C."/>
            <person name="Desvignes T."/>
            <person name="Floi Bucao C."/>
            <person name="Jouanno E."/>
            <person name="Wen M."/>
            <person name="Mejri S."/>
            <person name="Dirks R."/>
            <person name="Jansen H."/>
            <person name="Henkel C."/>
            <person name="Chen W.J."/>
            <person name="Zahm M."/>
            <person name="Cabau C."/>
            <person name="Klopp C."/>
            <person name="Thompson A.W."/>
            <person name="Robinson-Rechavi M."/>
            <person name="Braasch I."/>
            <person name="Lecointre G."/>
            <person name="Bobe J."/>
            <person name="Postlethwait J.H."/>
            <person name="Berthelot C."/>
            <person name="Roest Crollius H."/>
            <person name="Guiguen Y."/>
        </authorList>
    </citation>
    <scope>NUCLEOTIDE SEQUENCE</scope>
    <source>
        <strain evidence="21">NC1722</strain>
    </source>
</reference>
<keyword evidence="10" id="KW-0547">Nucleotide-binding</keyword>
<evidence type="ECO:0000256" key="18">
    <source>
        <dbReference type="RuleBase" id="RU003953"/>
    </source>
</evidence>
<evidence type="ECO:0000256" key="13">
    <source>
        <dbReference type="ARBA" id="ARBA00023040"/>
    </source>
</evidence>
<keyword evidence="14 19" id="KW-0472">Membrane</keyword>
<dbReference type="Pfam" id="PF12627">
    <property type="entry name" value="PolyA_pol_RNAbd"/>
    <property type="match status" value="1"/>
</dbReference>
<keyword evidence="12 19" id="KW-1133">Transmembrane helix</keyword>
<evidence type="ECO:0000256" key="3">
    <source>
        <dbReference type="ARBA" id="ARBA00007265"/>
    </source>
</evidence>
<dbReference type="SUPFAM" id="SSF81301">
    <property type="entry name" value="Nucleotidyltransferase"/>
    <property type="match status" value="1"/>
</dbReference>
<gene>
    <name evidence="21" type="ORF">AAFF_G00235880</name>
</gene>
<feature type="transmembrane region" description="Helical" evidence="19">
    <location>
        <begin position="519"/>
        <end position="539"/>
    </location>
</feature>
<evidence type="ECO:0000256" key="2">
    <source>
        <dbReference type="ARBA" id="ARBA00004651"/>
    </source>
</evidence>
<dbReference type="GO" id="GO:0000049">
    <property type="term" value="F:tRNA binding"/>
    <property type="evidence" value="ECO:0007669"/>
    <property type="project" value="TreeGrafter"/>
</dbReference>
<dbReference type="GO" id="GO:0001680">
    <property type="term" value="P:tRNA 3'-terminal CCA addition"/>
    <property type="evidence" value="ECO:0007669"/>
    <property type="project" value="TreeGrafter"/>
</dbReference>
<dbReference type="EMBL" id="JAINUG010000031">
    <property type="protein sequence ID" value="KAJ8409390.1"/>
    <property type="molecule type" value="Genomic_DNA"/>
</dbReference>
<evidence type="ECO:0000256" key="14">
    <source>
        <dbReference type="ARBA" id="ARBA00023136"/>
    </source>
</evidence>
<sequence>MWGRIFVNSFVTGRVRLVWNCRSFFTMQLKTKEFQSLFTEGLKSIAELFEKNQFELRIAGGAVRDLLSGKRPDDVDFATTATPEEMKSIFQAAGIRMINNKGEKHGTITARIHNENFEVTTLRVDVQTDGRHAEVEFTTDWKKDAERRDLTINSMFFGLDGTLYDYFSGYEDLKNQKVRFVGSAAQRIQEDYLRILRYFRFYGRVAARPGEHEPDTLQAIRENARGLAAISGERIWVELKKTLVGNHAAHLMEIIYELEVAQYMGLPVEGNVEELKRVWQQSHNWSPKPMTLLSALFRNSEHVDKLDLRLKISREEKNLGLFMVKHRRDLVKSPEEPESLKPYTDFIIDSRELDAQSKMCELLKYQGEERLLADMKRWAIPRFPVSGHDLRKIGITSGKEIGTILQNLRDVWKESRYQMSKEELLSNVTRRLKPKSVRICRAVHTNLYFKTHQEGESAVTNPLSSRASSVAGLSKARIKTVKMTVVIVLAYIICWTPFFTVQLWSVWDVNAPTQSTTFTILMLLASLNSCANPCIYLLFGGQLPKRVMRLLCRGQSKLKDPIPEEATMVSSHYISFNLHQHHKLTVKDWQPRSLFTL</sequence>
<dbReference type="GO" id="GO:0000166">
    <property type="term" value="F:nucleotide binding"/>
    <property type="evidence" value="ECO:0007669"/>
    <property type="project" value="UniProtKB-KW"/>
</dbReference>
<dbReference type="SUPFAM" id="SSF81321">
    <property type="entry name" value="Family A G protein-coupled receptor-like"/>
    <property type="match status" value="1"/>
</dbReference>
<dbReference type="InterPro" id="IPR017452">
    <property type="entry name" value="GPCR_Rhodpsn_7TM"/>
</dbReference>
<keyword evidence="4" id="KW-1003">Cell membrane</keyword>
<evidence type="ECO:0000256" key="17">
    <source>
        <dbReference type="ARBA" id="ARBA00023224"/>
    </source>
</evidence>
<dbReference type="InterPro" id="IPR001817">
    <property type="entry name" value="Vasoprsn_rcpt"/>
</dbReference>
<dbReference type="GO" id="GO:0005739">
    <property type="term" value="C:mitochondrion"/>
    <property type="evidence" value="ECO:0007669"/>
    <property type="project" value="TreeGrafter"/>
</dbReference>
<evidence type="ECO:0000256" key="11">
    <source>
        <dbReference type="ARBA" id="ARBA00022842"/>
    </source>
</evidence>
<dbReference type="GO" id="GO:1990180">
    <property type="term" value="P:mitochondrial tRNA 3'-end processing"/>
    <property type="evidence" value="ECO:0007669"/>
    <property type="project" value="TreeGrafter"/>
</dbReference>
<evidence type="ECO:0000256" key="7">
    <source>
        <dbReference type="ARBA" id="ARBA00022694"/>
    </source>
</evidence>
<dbReference type="PRINTS" id="PR00237">
    <property type="entry name" value="GPCRRHODOPSN"/>
</dbReference>
<feature type="domain" description="G-protein coupled receptors family 1 profile" evidence="20">
    <location>
        <begin position="474"/>
        <end position="536"/>
    </location>
</feature>